<comment type="caution">
    <text evidence="6">The sequence shown here is derived from an EMBL/GenBank/DDBJ whole genome shotgun (WGS) entry which is preliminary data.</text>
</comment>
<dbReference type="InterPro" id="IPR013766">
    <property type="entry name" value="Thioredoxin_domain"/>
</dbReference>
<dbReference type="InterPro" id="IPR013740">
    <property type="entry name" value="Redoxin"/>
</dbReference>
<reference evidence="6 9" key="1">
    <citation type="submission" date="2018-09" db="EMBL/GenBank/DDBJ databases">
        <title>Roseomonas sp. nov., isolated from feces of Tibetan antelopes in the Qinghai-Tibet plateau, China.</title>
        <authorList>
            <person name="Tian Z."/>
        </authorList>
    </citation>
    <scope>NUCLEOTIDE SEQUENCE [LARGE SCALE GENOMIC DNA]</scope>
    <source>
        <strain evidence="7 8">Z23</strain>
        <strain evidence="6 9">Z24</strain>
    </source>
</reference>
<evidence type="ECO:0000259" key="5">
    <source>
        <dbReference type="PROSITE" id="PS51352"/>
    </source>
</evidence>
<comment type="subcellular location">
    <subcellularLocation>
        <location evidence="1">Cell envelope</location>
    </subcellularLocation>
</comment>
<dbReference type="GO" id="GO:0017004">
    <property type="term" value="P:cytochrome complex assembly"/>
    <property type="evidence" value="ECO:0007669"/>
    <property type="project" value="UniProtKB-KW"/>
</dbReference>
<feature type="domain" description="Thioredoxin" evidence="5">
    <location>
        <begin position="9"/>
        <end position="151"/>
    </location>
</feature>
<dbReference type="GO" id="GO:0030313">
    <property type="term" value="C:cell envelope"/>
    <property type="evidence" value="ECO:0007669"/>
    <property type="project" value="UniProtKB-SubCell"/>
</dbReference>
<evidence type="ECO:0000313" key="7">
    <source>
        <dbReference type="EMBL" id="RMI24756.1"/>
    </source>
</evidence>
<dbReference type="PANTHER" id="PTHR42852">
    <property type="entry name" value="THIOL:DISULFIDE INTERCHANGE PROTEIN DSBE"/>
    <property type="match status" value="1"/>
</dbReference>
<accession>A0A3A9JEQ0</accession>
<dbReference type="OrthoDB" id="9799347at2"/>
<dbReference type="Gene3D" id="3.40.30.10">
    <property type="entry name" value="Glutaredoxin"/>
    <property type="match status" value="1"/>
</dbReference>
<dbReference type="PROSITE" id="PS51352">
    <property type="entry name" value="THIOREDOXIN_2"/>
    <property type="match status" value="1"/>
</dbReference>
<evidence type="ECO:0000313" key="9">
    <source>
        <dbReference type="Proteomes" id="UP000278036"/>
    </source>
</evidence>
<protein>
    <submittedName>
        <fullName evidence="6">TlpA family protein disulfide reductase</fullName>
    </submittedName>
</protein>
<dbReference type="EMBL" id="RAQU01000194">
    <property type="protein sequence ID" value="RKK01994.1"/>
    <property type="molecule type" value="Genomic_DNA"/>
</dbReference>
<feature type="region of interest" description="Disordered" evidence="4">
    <location>
        <begin position="1"/>
        <end position="20"/>
    </location>
</feature>
<dbReference type="Pfam" id="PF08534">
    <property type="entry name" value="Redoxin"/>
    <property type="match status" value="1"/>
</dbReference>
<dbReference type="CDD" id="cd02966">
    <property type="entry name" value="TlpA_like_family"/>
    <property type="match status" value="1"/>
</dbReference>
<dbReference type="GO" id="GO:0015036">
    <property type="term" value="F:disulfide oxidoreductase activity"/>
    <property type="evidence" value="ECO:0007669"/>
    <property type="project" value="UniProtKB-ARBA"/>
</dbReference>
<dbReference type="EMBL" id="RFLX01000007">
    <property type="protein sequence ID" value="RMI24756.1"/>
    <property type="molecule type" value="Genomic_DNA"/>
</dbReference>
<dbReference type="Proteomes" id="UP000278036">
    <property type="component" value="Unassembled WGS sequence"/>
</dbReference>
<proteinExistence type="predicted"/>
<gene>
    <name evidence="6" type="ORF">D6Z83_22065</name>
    <name evidence="7" type="ORF">EBE87_11445</name>
</gene>
<organism evidence="6 9">
    <name type="scientific">Teichococcus wenyumeiae</name>
    <dbReference type="NCBI Taxonomy" id="2478470"/>
    <lineage>
        <taxon>Bacteria</taxon>
        <taxon>Pseudomonadati</taxon>
        <taxon>Pseudomonadota</taxon>
        <taxon>Alphaproteobacteria</taxon>
        <taxon>Acetobacterales</taxon>
        <taxon>Roseomonadaceae</taxon>
        <taxon>Roseomonas</taxon>
    </lineage>
</organism>
<evidence type="ECO:0000256" key="1">
    <source>
        <dbReference type="ARBA" id="ARBA00004196"/>
    </source>
</evidence>
<dbReference type="PANTHER" id="PTHR42852:SF17">
    <property type="entry name" value="THIOREDOXIN-LIKE PROTEIN HI_1115"/>
    <property type="match status" value="1"/>
</dbReference>
<sequence>MAATSKLTPSDPKPLPPLNFTDAEGKPYDLGAFAGQALLVNLWATWCAPCVKEMPALDRAQEVLKAEGWTVLPLSSDRGGRPQVEGFYQRTGLKNLGIWLDPKGECARAVKARGLPTSLIVDREGREVARLEGEAEWDAPAMLEALRNLVKGG</sequence>
<keyword evidence="2" id="KW-0201">Cytochrome c-type biogenesis</keyword>
<evidence type="ECO:0000313" key="6">
    <source>
        <dbReference type="EMBL" id="RKK01994.1"/>
    </source>
</evidence>
<evidence type="ECO:0000313" key="8">
    <source>
        <dbReference type="Proteomes" id="UP000274097"/>
    </source>
</evidence>
<dbReference type="InterPro" id="IPR036249">
    <property type="entry name" value="Thioredoxin-like_sf"/>
</dbReference>
<evidence type="ECO:0000256" key="3">
    <source>
        <dbReference type="ARBA" id="ARBA00023284"/>
    </source>
</evidence>
<dbReference type="SUPFAM" id="SSF52833">
    <property type="entry name" value="Thioredoxin-like"/>
    <property type="match status" value="1"/>
</dbReference>
<dbReference type="InParanoid" id="A0A3A9JEQ0"/>
<dbReference type="PROSITE" id="PS00194">
    <property type="entry name" value="THIOREDOXIN_1"/>
    <property type="match status" value="1"/>
</dbReference>
<dbReference type="AlphaFoldDB" id="A0A3A9JEQ0"/>
<dbReference type="InterPro" id="IPR050553">
    <property type="entry name" value="Thioredoxin_ResA/DsbE_sf"/>
</dbReference>
<keyword evidence="8" id="KW-1185">Reference proteome</keyword>
<evidence type="ECO:0000256" key="2">
    <source>
        <dbReference type="ARBA" id="ARBA00022748"/>
    </source>
</evidence>
<dbReference type="InterPro" id="IPR017937">
    <property type="entry name" value="Thioredoxin_CS"/>
</dbReference>
<keyword evidence="3" id="KW-0676">Redox-active center</keyword>
<evidence type="ECO:0000256" key="4">
    <source>
        <dbReference type="SAM" id="MobiDB-lite"/>
    </source>
</evidence>
<dbReference type="RefSeq" id="WP_120640365.1">
    <property type="nucleotide sequence ID" value="NZ_RAQU01000194.1"/>
</dbReference>
<name>A0A3A9JEQ0_9PROT</name>
<dbReference type="Proteomes" id="UP000274097">
    <property type="component" value="Unassembled WGS sequence"/>
</dbReference>